<dbReference type="InterPro" id="IPR029066">
    <property type="entry name" value="PLP-binding_barrel"/>
</dbReference>
<evidence type="ECO:0000256" key="6">
    <source>
        <dbReference type="RuleBase" id="RU003737"/>
    </source>
</evidence>
<feature type="active site" description="Proton donor" evidence="5">
    <location>
        <position position="361"/>
    </location>
</feature>
<protein>
    <recommendedName>
        <fullName evidence="12">Orn/DAP/Arg decarboxylase 2 N-terminal domain-containing protein</fullName>
    </recommendedName>
</protein>
<dbReference type="STRING" id="4536.A0A0E0GRI5"/>
<feature type="region of interest" description="Disordered" evidence="7">
    <location>
        <begin position="45"/>
        <end position="66"/>
    </location>
</feature>
<dbReference type="Gene3D" id="2.40.37.10">
    <property type="entry name" value="Lyase, Ornithine Decarboxylase, Chain A, domain 1"/>
    <property type="match status" value="1"/>
</dbReference>
<dbReference type="FunFam" id="3.20.20.10:FF:000003">
    <property type="entry name" value="Diaminopimelate decarboxylase"/>
    <property type="match status" value="1"/>
</dbReference>
<dbReference type="EnsemblPlants" id="ONIVA03G29930.1">
    <property type="protein sequence ID" value="ONIVA03G29930.1"/>
    <property type="gene ID" value="ONIVA03G29930"/>
</dbReference>
<proteinExistence type="inferred from homology"/>
<keyword evidence="3 5" id="KW-0663">Pyridoxal phosphate</keyword>
<feature type="domain" description="Orn/DAP/Arg decarboxylase 2 N-terminal" evidence="9">
    <location>
        <begin position="106"/>
        <end position="280"/>
    </location>
</feature>
<dbReference type="GO" id="GO:0008836">
    <property type="term" value="F:diaminopimelate decarboxylase activity"/>
    <property type="evidence" value="ECO:0007669"/>
    <property type="project" value="InterPro"/>
</dbReference>
<dbReference type="PANTHER" id="PTHR43727">
    <property type="entry name" value="DIAMINOPIMELATE DECARBOXYLASE"/>
    <property type="match status" value="1"/>
</dbReference>
<dbReference type="HOGENOM" id="CLU_026444_0_0_1"/>
<evidence type="ECO:0000259" key="8">
    <source>
        <dbReference type="Pfam" id="PF00278"/>
    </source>
</evidence>
<accession>A0A0E0GRI5</accession>
<dbReference type="Gramene" id="ONIVA03G29930.1">
    <property type="protein sequence ID" value="ONIVA03G29930.1"/>
    <property type="gene ID" value="ONIVA03G29930"/>
</dbReference>
<sequence>MAAANLLSRALLPALNPNPSSHSNRVSPSAVSLRRRHGLTASVRASLSTAAPSPPPRPAAAAADGRAPKRCFRRGADGHLYCEGVRVEDAMGAAERTPFYLYSKPQVVRNFTAYRDALEGLRSIVGYAVKANNNLRVLQLLRELGCGAVLVSGNELRLALRAGFDPTRCIFNGNGKTLEDLVLAAESGVFVNIDSEFDLENIVTAARVAGKKVPVLLRINPDVDPQVHPYVATGNKTSKFGIRNEKLQWFLDSIKSYSNDITLVGVHCHLGSTITKVRELVLSRDLTLIIEPGRSLIANTCCFVNRVTGVKSNGTKNFIVVDGSMAELIRPSLYGAYQHIELVSPSPDAEVATFDIVGPVCESADFLGKDRELPTPDKVEDDGSIAKIRRGESFDDYMKFFDNLSA</sequence>
<evidence type="ECO:0000259" key="9">
    <source>
        <dbReference type="Pfam" id="PF02784"/>
    </source>
</evidence>
<comment type="similarity">
    <text evidence="6">Belongs to the Orn/Lys/Arg decarboxylase class-II family.</text>
</comment>
<dbReference type="InterPro" id="IPR002986">
    <property type="entry name" value="DAP_deCOOHase_LysA"/>
</dbReference>
<organism evidence="10">
    <name type="scientific">Oryza nivara</name>
    <name type="common">Indian wild rice</name>
    <name type="synonym">Oryza sativa f. spontanea</name>
    <dbReference type="NCBI Taxonomy" id="4536"/>
    <lineage>
        <taxon>Eukaryota</taxon>
        <taxon>Viridiplantae</taxon>
        <taxon>Streptophyta</taxon>
        <taxon>Embryophyta</taxon>
        <taxon>Tracheophyta</taxon>
        <taxon>Spermatophyta</taxon>
        <taxon>Magnoliopsida</taxon>
        <taxon>Liliopsida</taxon>
        <taxon>Poales</taxon>
        <taxon>Poaceae</taxon>
        <taxon>BOP clade</taxon>
        <taxon>Oryzoideae</taxon>
        <taxon>Oryzeae</taxon>
        <taxon>Oryzinae</taxon>
        <taxon>Oryza</taxon>
    </lineage>
</organism>
<dbReference type="SUPFAM" id="SSF51419">
    <property type="entry name" value="PLP-binding barrel"/>
    <property type="match status" value="1"/>
</dbReference>
<dbReference type="Proteomes" id="UP000006591">
    <property type="component" value="Chromosome 3"/>
</dbReference>
<dbReference type="Pfam" id="PF00278">
    <property type="entry name" value="Orn_DAP_Arg_deC"/>
    <property type="match status" value="1"/>
</dbReference>
<keyword evidence="11" id="KW-1185">Reference proteome</keyword>
<evidence type="ECO:0000256" key="5">
    <source>
        <dbReference type="PIRSR" id="PIRSR600183-50"/>
    </source>
</evidence>
<dbReference type="PRINTS" id="PR01179">
    <property type="entry name" value="ODADCRBXLASE"/>
</dbReference>
<dbReference type="OMA" id="NADNPQE"/>
<keyword evidence="4" id="KW-0456">Lyase</keyword>
<dbReference type="GO" id="GO:0009507">
    <property type="term" value="C:chloroplast"/>
    <property type="evidence" value="ECO:0007669"/>
    <property type="project" value="TreeGrafter"/>
</dbReference>
<reference evidence="10" key="1">
    <citation type="submission" date="2015-04" db="UniProtKB">
        <authorList>
            <consortium name="EnsemblPlants"/>
        </authorList>
    </citation>
    <scope>IDENTIFICATION</scope>
    <source>
        <strain evidence="10">SL10</strain>
    </source>
</reference>
<dbReference type="Gene3D" id="3.20.20.10">
    <property type="entry name" value="Alanine racemase"/>
    <property type="match status" value="1"/>
</dbReference>
<dbReference type="Pfam" id="PF02784">
    <property type="entry name" value="Orn_Arg_deC_N"/>
    <property type="match status" value="1"/>
</dbReference>
<evidence type="ECO:0000256" key="1">
    <source>
        <dbReference type="ARBA" id="ARBA00001933"/>
    </source>
</evidence>
<dbReference type="InterPro" id="IPR022653">
    <property type="entry name" value="De-COase2_pyr-phos_BS"/>
</dbReference>
<evidence type="ECO:0000313" key="11">
    <source>
        <dbReference type="Proteomes" id="UP000006591"/>
    </source>
</evidence>
<dbReference type="InterPro" id="IPR009006">
    <property type="entry name" value="Ala_racemase/Decarboxylase_C"/>
</dbReference>
<dbReference type="eggNOG" id="KOG0622">
    <property type="taxonomic scope" value="Eukaryota"/>
</dbReference>
<dbReference type="AlphaFoldDB" id="A0A0E0GRI5"/>
<dbReference type="GO" id="GO:0009089">
    <property type="term" value="P:lysine biosynthetic process via diaminopimelate"/>
    <property type="evidence" value="ECO:0007669"/>
    <property type="project" value="InterPro"/>
</dbReference>
<dbReference type="PANTHER" id="PTHR43727:SF2">
    <property type="entry name" value="GROUP IV DECARBOXYLASE"/>
    <property type="match status" value="1"/>
</dbReference>
<dbReference type="PROSITE" id="PS00878">
    <property type="entry name" value="ODR_DC_2_1"/>
    <property type="match status" value="1"/>
</dbReference>
<dbReference type="InterPro" id="IPR022643">
    <property type="entry name" value="De-COase2_C"/>
</dbReference>
<reference evidence="10" key="2">
    <citation type="submission" date="2018-04" db="EMBL/GenBank/DDBJ databases">
        <title>OnivRS2 (Oryza nivara Reference Sequence Version 2).</title>
        <authorList>
            <person name="Zhang J."/>
            <person name="Kudrna D."/>
            <person name="Lee S."/>
            <person name="Talag J."/>
            <person name="Rajasekar S."/>
            <person name="Welchert J."/>
            <person name="Hsing Y.-I."/>
            <person name="Wing R.A."/>
        </authorList>
    </citation>
    <scope>NUCLEOTIDE SEQUENCE [LARGE SCALE GENOMIC DNA]</scope>
    <source>
        <strain evidence="10">SL10</strain>
    </source>
</reference>
<feature type="compositionally biased region" description="Polar residues" evidence="7">
    <location>
        <begin position="17"/>
        <end position="30"/>
    </location>
</feature>
<dbReference type="CDD" id="cd06828">
    <property type="entry name" value="PLPDE_III_DapDC"/>
    <property type="match status" value="1"/>
</dbReference>
<feature type="modified residue" description="N6-(pyridoxal phosphate)lysine" evidence="5">
    <location>
        <position position="130"/>
    </location>
</feature>
<evidence type="ECO:0000256" key="7">
    <source>
        <dbReference type="SAM" id="MobiDB-lite"/>
    </source>
</evidence>
<dbReference type="InterPro" id="IPR022644">
    <property type="entry name" value="De-COase2_N"/>
</dbReference>
<evidence type="ECO:0000256" key="3">
    <source>
        <dbReference type="ARBA" id="ARBA00022898"/>
    </source>
</evidence>
<name>A0A0E0GRI5_ORYNI</name>
<feature type="region of interest" description="Disordered" evidence="7">
    <location>
        <begin position="13"/>
        <end position="33"/>
    </location>
</feature>
<evidence type="ECO:0000256" key="4">
    <source>
        <dbReference type="ARBA" id="ARBA00023239"/>
    </source>
</evidence>
<dbReference type="SUPFAM" id="SSF50621">
    <property type="entry name" value="Alanine racemase C-terminal domain-like"/>
    <property type="match status" value="1"/>
</dbReference>
<dbReference type="InterPro" id="IPR000183">
    <property type="entry name" value="Orn/DAP/Arg_de-COase"/>
</dbReference>
<evidence type="ECO:0000313" key="10">
    <source>
        <dbReference type="EnsemblPlants" id="ONIVA03G29930.1"/>
    </source>
</evidence>
<comment type="cofactor">
    <cofactor evidence="1 5">
        <name>pyridoxal 5'-phosphate</name>
        <dbReference type="ChEBI" id="CHEBI:597326"/>
    </cofactor>
</comment>
<evidence type="ECO:0000256" key="2">
    <source>
        <dbReference type="ARBA" id="ARBA00022793"/>
    </source>
</evidence>
<keyword evidence="2" id="KW-0210">Decarboxylase</keyword>
<evidence type="ECO:0008006" key="12">
    <source>
        <dbReference type="Google" id="ProtNLM"/>
    </source>
</evidence>
<feature type="domain" description="Orn/DAP/Arg decarboxylase 2 C-terminal" evidence="8">
    <location>
        <begin position="100"/>
        <end position="376"/>
    </location>
</feature>